<dbReference type="PROSITE" id="PS51462">
    <property type="entry name" value="NUDIX"/>
    <property type="match status" value="1"/>
</dbReference>
<dbReference type="Gene3D" id="3.90.79.10">
    <property type="entry name" value="Nucleoside Triphosphate Pyrophosphohydrolase"/>
    <property type="match status" value="1"/>
</dbReference>
<dbReference type="STRING" id="1908205.BKG60_08375"/>
<dbReference type="RefSeq" id="WP_070943428.1">
    <property type="nucleotide sequence ID" value="NZ_MLHV01000001.1"/>
</dbReference>
<dbReference type="EMBL" id="MLHV01000001">
    <property type="protein sequence ID" value="OHU08017.1"/>
    <property type="molecule type" value="Genomic_DNA"/>
</dbReference>
<dbReference type="InterPro" id="IPR015797">
    <property type="entry name" value="NUDIX_hydrolase-like_dom_sf"/>
</dbReference>
<protein>
    <submittedName>
        <fullName evidence="4">DNA mismatch repair protein MutT</fullName>
    </submittedName>
</protein>
<evidence type="ECO:0000313" key="4">
    <source>
        <dbReference type="EMBL" id="OHU08017.1"/>
    </source>
</evidence>
<proteinExistence type="predicted"/>
<sequence length="139" mass="15076">MSAPVIRIVAAVVLDEHYRLLVVRKRGTTAFMQPGGKIEPGEQPVEALAREVGEELGVGFDTSAAEELGHFTAPAANEPGHFVDAWLYLVSLDGAAQVRAEIEEMLWVDPFAPGGIRLAPLTEHTVLALVRDRAQRPQV</sequence>
<organism evidence="4 5">
    <name type="scientific">Mycobacterium syngnathidarum</name>
    <dbReference type="NCBI Taxonomy" id="1908205"/>
    <lineage>
        <taxon>Bacteria</taxon>
        <taxon>Bacillati</taxon>
        <taxon>Actinomycetota</taxon>
        <taxon>Actinomycetes</taxon>
        <taxon>Mycobacteriales</taxon>
        <taxon>Mycobacteriaceae</taxon>
        <taxon>Mycobacterium</taxon>
    </lineage>
</organism>
<dbReference type="PANTHER" id="PTHR43046">
    <property type="entry name" value="GDP-MANNOSE MANNOSYL HYDROLASE"/>
    <property type="match status" value="1"/>
</dbReference>
<keyword evidence="2" id="KW-0378">Hydrolase</keyword>
<reference evidence="4 5" key="1">
    <citation type="submission" date="2016-10" db="EMBL/GenBank/DDBJ databases">
        <title>Evaluation of Human, Animal and Environmental Mycobacterium chelonae Isolates by Core Genome Phylogenomic Analysis, Targeted Gene Comparison, and Anti-microbial Susceptibility Patterns: A Tale of Mistaken Identities.</title>
        <authorList>
            <person name="Fogelson S.B."/>
            <person name="Camus A.C."/>
            <person name="Lorenz W."/>
            <person name="Vasireddy R."/>
            <person name="Vasireddy S."/>
            <person name="Smith T."/>
            <person name="Brown-Elliott B.A."/>
            <person name="Wallace R.J.Jr."/>
            <person name="Hasan N.A."/>
            <person name="Reischl U."/>
            <person name="Sanchez S."/>
        </authorList>
    </citation>
    <scope>NUCLEOTIDE SEQUENCE [LARGE SCALE GENOMIC DNA]</scope>
    <source>
        <strain evidence="4 5">24999</strain>
    </source>
</reference>
<keyword evidence="5" id="KW-1185">Reference proteome</keyword>
<dbReference type="CDD" id="cd04690">
    <property type="entry name" value="NUDIX_Hydrolase"/>
    <property type="match status" value="1"/>
</dbReference>
<dbReference type="InterPro" id="IPR020084">
    <property type="entry name" value="NUDIX_hydrolase_CS"/>
</dbReference>
<dbReference type="Proteomes" id="UP000179636">
    <property type="component" value="Unassembled WGS sequence"/>
</dbReference>
<dbReference type="AlphaFoldDB" id="A0A1S1KRL9"/>
<dbReference type="GO" id="GO:0016787">
    <property type="term" value="F:hydrolase activity"/>
    <property type="evidence" value="ECO:0007669"/>
    <property type="project" value="UniProtKB-KW"/>
</dbReference>
<dbReference type="Pfam" id="PF00293">
    <property type="entry name" value="NUDIX"/>
    <property type="match status" value="1"/>
</dbReference>
<dbReference type="PROSITE" id="PS00893">
    <property type="entry name" value="NUDIX_BOX"/>
    <property type="match status" value="1"/>
</dbReference>
<name>A0A1S1KRL9_9MYCO</name>
<gene>
    <name evidence="4" type="ORF">BKG61_01355</name>
</gene>
<evidence type="ECO:0000256" key="1">
    <source>
        <dbReference type="ARBA" id="ARBA00001946"/>
    </source>
</evidence>
<comment type="caution">
    <text evidence="4">The sequence shown here is derived from an EMBL/GenBank/DDBJ whole genome shotgun (WGS) entry which is preliminary data.</text>
</comment>
<dbReference type="InterPro" id="IPR000086">
    <property type="entry name" value="NUDIX_hydrolase_dom"/>
</dbReference>
<accession>A0A1S1KRL9</accession>
<comment type="cofactor">
    <cofactor evidence="1">
        <name>Mg(2+)</name>
        <dbReference type="ChEBI" id="CHEBI:18420"/>
    </cofactor>
</comment>
<feature type="domain" description="Nudix hydrolase" evidence="3">
    <location>
        <begin position="4"/>
        <end position="132"/>
    </location>
</feature>
<dbReference type="OrthoDB" id="67499at2"/>
<dbReference type="SUPFAM" id="SSF55811">
    <property type="entry name" value="Nudix"/>
    <property type="match status" value="1"/>
</dbReference>
<evidence type="ECO:0000313" key="5">
    <source>
        <dbReference type="Proteomes" id="UP000179636"/>
    </source>
</evidence>
<evidence type="ECO:0000256" key="2">
    <source>
        <dbReference type="ARBA" id="ARBA00022801"/>
    </source>
</evidence>
<dbReference type="PANTHER" id="PTHR43046:SF2">
    <property type="entry name" value="8-OXO-DGTP DIPHOSPHATASE-RELATED"/>
    <property type="match status" value="1"/>
</dbReference>
<evidence type="ECO:0000259" key="3">
    <source>
        <dbReference type="PROSITE" id="PS51462"/>
    </source>
</evidence>